<proteinExistence type="predicted"/>
<evidence type="ECO:0000259" key="2">
    <source>
        <dbReference type="Pfam" id="PF18288"/>
    </source>
</evidence>
<protein>
    <submittedName>
        <fullName evidence="3">Fumarylacetoacetate hydrolase family protein</fullName>
    </submittedName>
</protein>
<gene>
    <name evidence="3" type="ORF">H9646_06040</name>
</gene>
<dbReference type="RefSeq" id="WP_191722775.1">
    <property type="nucleotide sequence ID" value="NZ_JACSQK010000003.1"/>
</dbReference>
<reference evidence="3 4" key="1">
    <citation type="submission" date="2020-08" db="EMBL/GenBank/DDBJ databases">
        <title>A Genomic Blueprint of the Chicken Gut Microbiome.</title>
        <authorList>
            <person name="Gilroy R."/>
            <person name="Ravi A."/>
            <person name="Getino M."/>
            <person name="Pursley I."/>
            <person name="Horton D.L."/>
            <person name="Alikhan N.-F."/>
            <person name="Baker D."/>
            <person name="Gharbi K."/>
            <person name="Hall N."/>
            <person name="Watson M."/>
            <person name="Adriaenssens E.M."/>
            <person name="Foster-Nyarko E."/>
            <person name="Jarju S."/>
            <person name="Secka A."/>
            <person name="Antonio M."/>
            <person name="Oren A."/>
            <person name="Chaudhuri R."/>
            <person name="La Ragione R.M."/>
            <person name="Hildebrand F."/>
            <person name="Pallen M.J."/>
        </authorList>
    </citation>
    <scope>NUCLEOTIDE SEQUENCE [LARGE SCALE GENOMIC DNA]</scope>
    <source>
        <strain evidence="3 4">Sa2CVA6</strain>
    </source>
</reference>
<dbReference type="Pfam" id="PF18288">
    <property type="entry name" value="FAA_hydro_N_2"/>
    <property type="match status" value="1"/>
</dbReference>
<dbReference type="Proteomes" id="UP000634919">
    <property type="component" value="Unassembled WGS sequence"/>
</dbReference>
<organism evidence="3 4">
    <name type="scientific">Comamonas avium</name>
    <dbReference type="NCBI Taxonomy" id="2762231"/>
    <lineage>
        <taxon>Bacteria</taxon>
        <taxon>Pseudomonadati</taxon>
        <taxon>Pseudomonadota</taxon>
        <taxon>Betaproteobacteria</taxon>
        <taxon>Burkholderiales</taxon>
        <taxon>Comamonadaceae</taxon>
        <taxon>Comamonas</taxon>
    </lineage>
</organism>
<dbReference type="Pfam" id="PF01557">
    <property type="entry name" value="FAA_hydrolase"/>
    <property type="match status" value="1"/>
</dbReference>
<dbReference type="InterPro" id="IPR036663">
    <property type="entry name" value="Fumarylacetoacetase_C_sf"/>
</dbReference>
<dbReference type="EMBL" id="JACSQK010000003">
    <property type="protein sequence ID" value="MBD7960034.1"/>
    <property type="molecule type" value="Genomic_DNA"/>
</dbReference>
<name>A0ABR8S9F3_9BURK</name>
<evidence type="ECO:0000259" key="1">
    <source>
        <dbReference type="Pfam" id="PF01557"/>
    </source>
</evidence>
<dbReference type="PANTHER" id="PTHR43211">
    <property type="entry name" value="FUMARYLACETOACETATE HYDROLASE"/>
    <property type="match status" value="1"/>
</dbReference>
<evidence type="ECO:0000313" key="4">
    <source>
        <dbReference type="Proteomes" id="UP000634919"/>
    </source>
</evidence>
<dbReference type="GO" id="GO:0016787">
    <property type="term" value="F:hydrolase activity"/>
    <property type="evidence" value="ECO:0007669"/>
    <property type="project" value="UniProtKB-KW"/>
</dbReference>
<dbReference type="Gene3D" id="3.90.850.10">
    <property type="entry name" value="Fumarylacetoacetase-like, C-terminal domain"/>
    <property type="match status" value="1"/>
</dbReference>
<accession>A0ABR8S9F3</accession>
<keyword evidence="3" id="KW-0378">Hydrolase</keyword>
<keyword evidence="4" id="KW-1185">Reference proteome</keyword>
<evidence type="ECO:0000313" key="3">
    <source>
        <dbReference type="EMBL" id="MBD7960034.1"/>
    </source>
</evidence>
<dbReference type="SUPFAM" id="SSF56529">
    <property type="entry name" value="FAH"/>
    <property type="match status" value="1"/>
</dbReference>
<dbReference type="PANTHER" id="PTHR43211:SF1">
    <property type="entry name" value="BLL6422 PROTEIN"/>
    <property type="match status" value="1"/>
</dbReference>
<feature type="domain" description="Fumarylacetoacetase-like C-terminal" evidence="1">
    <location>
        <begin position="88"/>
        <end position="329"/>
    </location>
</feature>
<feature type="domain" description="Fumarylacetoacetase N-terminal" evidence="2">
    <location>
        <begin position="1"/>
        <end position="78"/>
    </location>
</feature>
<dbReference type="InterPro" id="IPR011234">
    <property type="entry name" value="Fumarylacetoacetase-like_C"/>
</dbReference>
<sequence>MKLATYKDGSRDGQLIVVSRDLRFAHYATGIASRMQQVLDDWSFMAPQLQDLYHQLNTGRAPHAFAFDATQCMAALPRAHQWAEAAAYPCHLALTQPQWPLSTTEPLMRQGAGDSLMGPCDEAVVGSAAMGIDFGAGLAAITGDVPMGSSPEQALHAIRLLMLSNTLSLRHLMPSAPAQPWSHLQSWPATGFSPVAVTVDELGDAWRGGRIHLPLHSSCNGRKVGMCEAGEDMTFHFGQLVAHIAKTRALYAGAIVGAGVVSNQGVVSGKGQNQRMDWPRGYHCIAEKRAMELQQSGAASTAYLQFGDTVRIEMKGKDGLSIFGAIDQTIVSPQGDGSSA</sequence>
<dbReference type="InterPro" id="IPR041072">
    <property type="entry name" value="FAA_hydro_N"/>
</dbReference>
<comment type="caution">
    <text evidence="3">The sequence shown here is derived from an EMBL/GenBank/DDBJ whole genome shotgun (WGS) entry which is preliminary data.</text>
</comment>